<keyword evidence="4 9" id="KW-0812">Transmembrane</keyword>
<organism evidence="11 12">
    <name type="scientific">Wickerhamomyces mucosus</name>
    <dbReference type="NCBI Taxonomy" id="1378264"/>
    <lineage>
        <taxon>Eukaryota</taxon>
        <taxon>Fungi</taxon>
        <taxon>Dikarya</taxon>
        <taxon>Ascomycota</taxon>
        <taxon>Saccharomycotina</taxon>
        <taxon>Saccharomycetes</taxon>
        <taxon>Phaffomycetales</taxon>
        <taxon>Wickerhamomycetaceae</taxon>
        <taxon>Wickerhamomyces</taxon>
    </lineage>
</organism>
<feature type="transmembrane region" description="Helical" evidence="9">
    <location>
        <begin position="115"/>
        <end position="140"/>
    </location>
</feature>
<keyword evidence="12" id="KW-1185">Reference proteome</keyword>
<evidence type="ECO:0000256" key="8">
    <source>
        <dbReference type="SAM" id="MobiDB-lite"/>
    </source>
</evidence>
<proteinExistence type="inferred from homology"/>
<dbReference type="FunFam" id="1.20.1740.10:FF:000017">
    <property type="entry name" value="Amino acid permease"/>
    <property type="match status" value="1"/>
</dbReference>
<dbReference type="OrthoDB" id="3900342at2759"/>
<evidence type="ECO:0000259" key="10">
    <source>
        <dbReference type="Pfam" id="PF00324"/>
    </source>
</evidence>
<dbReference type="GO" id="GO:0016020">
    <property type="term" value="C:membrane"/>
    <property type="evidence" value="ECO:0007669"/>
    <property type="project" value="UniProtKB-SubCell"/>
</dbReference>
<comment type="similarity">
    <text evidence="2">Belongs to the amino acid-polyamine-organocation (APC) superfamily. YAT (TC 2.A.3.10) family.</text>
</comment>
<feature type="transmembrane region" description="Helical" evidence="9">
    <location>
        <begin position="311"/>
        <end position="332"/>
    </location>
</feature>
<feature type="transmembrane region" description="Helical" evidence="9">
    <location>
        <begin position="270"/>
        <end position="291"/>
    </location>
</feature>
<feature type="transmembrane region" description="Helical" evidence="9">
    <location>
        <begin position="83"/>
        <end position="103"/>
    </location>
</feature>
<evidence type="ECO:0000256" key="7">
    <source>
        <dbReference type="ARBA" id="ARBA00023136"/>
    </source>
</evidence>
<comment type="caution">
    <text evidence="11">The sequence shown here is derived from an EMBL/GenBank/DDBJ whole genome shotgun (WGS) entry which is preliminary data.</text>
</comment>
<dbReference type="PROSITE" id="PS00218">
    <property type="entry name" value="AMINO_ACID_PERMEASE_1"/>
    <property type="match status" value="1"/>
</dbReference>
<evidence type="ECO:0000256" key="6">
    <source>
        <dbReference type="ARBA" id="ARBA00022989"/>
    </source>
</evidence>
<dbReference type="GO" id="GO:0015171">
    <property type="term" value="F:amino acid transmembrane transporter activity"/>
    <property type="evidence" value="ECO:0007669"/>
    <property type="project" value="TreeGrafter"/>
</dbReference>
<accession>A0A9P8P2Q7</accession>
<evidence type="ECO:0000256" key="1">
    <source>
        <dbReference type="ARBA" id="ARBA00004141"/>
    </source>
</evidence>
<dbReference type="InterPro" id="IPR004840">
    <property type="entry name" value="Amino_acid_permease_CS"/>
</dbReference>
<sequence length="596" mass="65051">MSKGSSLKDNSTNIDPSNDYSHEKKELSNSIQLIHSVDSGVVSTSKPPSLFKRIIDSFKRADPESEDINIDVEAQEAKPNKQISGYQVALIALAGGLGTGLLVGNGKALALGGPIGLIVAYTFVGAMLFCTMLAAGELAVAYSNLAGGFNAYASRLVDPSLGFAIAWNYAINWFTVLPLEMVTASMTIKFWDDSVNSDVYVVIFLILVYSINLFGSKGYARAEVVFNGAKVLMIVGFIILSIVVVCGGVGTQGFIGGKYILDPGPFANGFKGVCAVFVTSTFSLGGTEFMALTAADQANPRKSIPKAVKVVFYRLVFVYLLSILMVGLLVPYNSTSLMSVNSQSNEAPISPYVIAIENAGIKVIPHIINSVILLAILSVGNSALYSSSTTFFSLAQQGFAPQWFNYTDQKGRPIRAMGLSMLFGLFSFIAAYKDQQQVFTWLLSLSGLATIFTWSSISLSHIRFRKALEAQNVNQNTLGFKAKGGIWISYFALFANLFVLIVHFWVSLIPFDNGGKPDAKNFFQNYLGFFTFLGLYIGHKLTISNGRVWFCIKSEEIDLNNGRKLFDADILAQEAQEEETKWRTSSFWQKALSVLY</sequence>
<dbReference type="Proteomes" id="UP000769528">
    <property type="component" value="Unassembled WGS sequence"/>
</dbReference>
<keyword evidence="7 9" id="KW-0472">Membrane</keyword>
<feature type="transmembrane region" description="Helical" evidence="9">
    <location>
        <begin position="485"/>
        <end position="506"/>
    </location>
</feature>
<reference evidence="11" key="1">
    <citation type="journal article" date="2021" name="Open Biol.">
        <title>Shared evolutionary footprints suggest mitochondrial oxidative damage underlies multiple complex I losses in fungi.</title>
        <authorList>
            <person name="Schikora-Tamarit M.A."/>
            <person name="Marcet-Houben M."/>
            <person name="Nosek J."/>
            <person name="Gabaldon T."/>
        </authorList>
    </citation>
    <scope>NUCLEOTIDE SEQUENCE</scope>
    <source>
        <strain evidence="11">CBS6341</strain>
    </source>
</reference>
<evidence type="ECO:0000256" key="3">
    <source>
        <dbReference type="ARBA" id="ARBA00022448"/>
    </source>
</evidence>
<dbReference type="Pfam" id="PF00324">
    <property type="entry name" value="AA_permease"/>
    <property type="match status" value="1"/>
</dbReference>
<name>A0A9P8P2Q7_9ASCO</name>
<feature type="transmembrane region" description="Helical" evidence="9">
    <location>
        <begin position="438"/>
        <end position="464"/>
    </location>
</feature>
<feature type="region of interest" description="Disordered" evidence="8">
    <location>
        <begin position="1"/>
        <end position="25"/>
    </location>
</feature>
<evidence type="ECO:0000313" key="11">
    <source>
        <dbReference type="EMBL" id="KAH3663941.1"/>
    </source>
</evidence>
<dbReference type="AlphaFoldDB" id="A0A9P8P2Q7"/>
<dbReference type="PANTHER" id="PTHR43341">
    <property type="entry name" value="AMINO ACID PERMEASE"/>
    <property type="match status" value="1"/>
</dbReference>
<dbReference type="PANTHER" id="PTHR43341:SF17">
    <property type="entry name" value="GENERAL AMINO ACID PERMEASE AGP1-RELATED"/>
    <property type="match status" value="1"/>
</dbReference>
<dbReference type="Gene3D" id="1.20.1740.10">
    <property type="entry name" value="Amino acid/polyamine transporter I"/>
    <property type="match status" value="1"/>
</dbReference>
<feature type="transmembrane region" description="Helical" evidence="9">
    <location>
        <begin position="231"/>
        <end position="250"/>
    </location>
</feature>
<keyword evidence="6 9" id="KW-1133">Transmembrane helix</keyword>
<dbReference type="InterPro" id="IPR050524">
    <property type="entry name" value="APC_YAT"/>
</dbReference>
<feature type="transmembrane region" description="Helical" evidence="9">
    <location>
        <begin position="371"/>
        <end position="394"/>
    </location>
</feature>
<gene>
    <name evidence="11" type="ORF">WICMUC_005880</name>
</gene>
<comment type="subcellular location">
    <subcellularLocation>
        <location evidence="1">Membrane</location>
        <topology evidence="1">Multi-pass membrane protein</topology>
    </subcellularLocation>
</comment>
<keyword evidence="3" id="KW-0813">Transport</keyword>
<dbReference type="InterPro" id="IPR004841">
    <property type="entry name" value="AA-permease/SLC12A_dom"/>
</dbReference>
<feature type="transmembrane region" description="Helical" evidence="9">
    <location>
        <begin position="414"/>
        <end position="432"/>
    </location>
</feature>
<evidence type="ECO:0000256" key="9">
    <source>
        <dbReference type="SAM" id="Phobius"/>
    </source>
</evidence>
<evidence type="ECO:0000256" key="2">
    <source>
        <dbReference type="ARBA" id="ARBA00006983"/>
    </source>
</evidence>
<feature type="transmembrane region" description="Helical" evidence="9">
    <location>
        <begin position="526"/>
        <end position="543"/>
    </location>
</feature>
<feature type="transmembrane region" description="Helical" evidence="9">
    <location>
        <begin position="161"/>
        <end position="179"/>
    </location>
</feature>
<feature type="compositionally biased region" description="Polar residues" evidence="8">
    <location>
        <begin position="1"/>
        <end position="19"/>
    </location>
</feature>
<protein>
    <recommendedName>
        <fullName evidence="10">Amino acid permease/ SLC12A domain-containing protein</fullName>
    </recommendedName>
</protein>
<keyword evidence="5" id="KW-0029">Amino-acid transport</keyword>
<dbReference type="EMBL" id="JAEUBF010001524">
    <property type="protein sequence ID" value="KAH3663941.1"/>
    <property type="molecule type" value="Genomic_DNA"/>
</dbReference>
<evidence type="ECO:0000256" key="5">
    <source>
        <dbReference type="ARBA" id="ARBA00022970"/>
    </source>
</evidence>
<feature type="transmembrane region" description="Helical" evidence="9">
    <location>
        <begin position="199"/>
        <end position="219"/>
    </location>
</feature>
<reference evidence="11" key="2">
    <citation type="submission" date="2021-01" db="EMBL/GenBank/DDBJ databases">
        <authorList>
            <person name="Schikora-Tamarit M.A."/>
        </authorList>
    </citation>
    <scope>NUCLEOTIDE SEQUENCE</scope>
    <source>
        <strain evidence="11">CBS6341</strain>
    </source>
</reference>
<evidence type="ECO:0000313" key="12">
    <source>
        <dbReference type="Proteomes" id="UP000769528"/>
    </source>
</evidence>
<evidence type="ECO:0000256" key="4">
    <source>
        <dbReference type="ARBA" id="ARBA00022692"/>
    </source>
</evidence>
<feature type="domain" description="Amino acid permease/ SLC12A" evidence="10">
    <location>
        <begin position="88"/>
        <end position="549"/>
    </location>
</feature>